<dbReference type="Gene3D" id="3.40.50.1970">
    <property type="match status" value="1"/>
</dbReference>
<dbReference type="EMBL" id="QWEY01000011">
    <property type="protein sequence ID" value="RGP35881.1"/>
    <property type="molecule type" value="Genomic_DNA"/>
</dbReference>
<dbReference type="OrthoDB" id="9815791at2"/>
<comment type="similarity">
    <text evidence="2">Belongs to the iron-containing alcohol dehydrogenase family.</text>
</comment>
<dbReference type="InterPro" id="IPR056798">
    <property type="entry name" value="ADH_Fe_C"/>
</dbReference>
<evidence type="ECO:0000256" key="3">
    <source>
        <dbReference type="ARBA" id="ARBA00023002"/>
    </source>
</evidence>
<evidence type="ECO:0000256" key="4">
    <source>
        <dbReference type="ARBA" id="ARBA00049243"/>
    </source>
</evidence>
<reference evidence="7 8" key="1">
    <citation type="submission" date="2018-08" db="EMBL/GenBank/DDBJ databases">
        <title>Flavobacterium tibetense sp. nov., isolated from a wetland YonghuCo on Tibetan Plateau.</title>
        <authorList>
            <person name="Phurbu D."/>
            <person name="Lu H."/>
            <person name="Xing P."/>
        </authorList>
    </citation>
    <scope>NUCLEOTIDE SEQUENCE [LARGE SCALE GENOMIC DNA]</scope>
    <source>
        <strain evidence="7 8">DJC</strain>
    </source>
</reference>
<sequence length="399" mass="41718">MDYFGTIRGPREVIFGSGQRRALGAVAGRLGQRALVVTDERLAKDAEFLSLIEEMQAAGLVVRIESGTLPDVPVHSVNAATQAARSFDPDLIIGIGGGSCLDMAKCVALLLSHGGKPQDYYGELKVPGPILPLIVLPTTAGTGSEVTPVAVLSDAERSLKVGISSPHLIPTVAICDPEMTLTCPPGLTAIAGADALTHAIEAFTATRRPMTHGLTQERVFIGKNAISDQFALLAITLLWQGLEAVCADGDNVTARAQVMMGATYAGLAFGVAGTGAAHAVQYPVGALTHTAHGQGVACLMPWVMEWNRPVIGQELTQMAVAMDLASGDEVIPAIAALFARIGIPPTLAALGLAEDQIDWVAGQACGIERLIQNNARPITRAEMVRLLTAAFTGDHDLIQ</sequence>
<evidence type="ECO:0000256" key="1">
    <source>
        <dbReference type="ARBA" id="ARBA00001962"/>
    </source>
</evidence>
<dbReference type="SUPFAM" id="SSF56796">
    <property type="entry name" value="Dehydroquinate synthase-like"/>
    <property type="match status" value="1"/>
</dbReference>
<dbReference type="PANTHER" id="PTHR11496:SF102">
    <property type="entry name" value="ALCOHOL DEHYDROGENASE 4"/>
    <property type="match status" value="1"/>
</dbReference>
<accession>A0A411YYC7</accession>
<gene>
    <name evidence="7" type="ORF">D1012_17610</name>
</gene>
<dbReference type="Pfam" id="PF25137">
    <property type="entry name" value="ADH_Fe_C"/>
    <property type="match status" value="1"/>
</dbReference>
<dbReference type="FunFam" id="3.40.50.1970:FF:000003">
    <property type="entry name" value="Alcohol dehydrogenase, iron-containing"/>
    <property type="match status" value="1"/>
</dbReference>
<dbReference type="RefSeq" id="WP_118155371.1">
    <property type="nucleotide sequence ID" value="NZ_QWEY01000011.1"/>
</dbReference>
<evidence type="ECO:0000256" key="2">
    <source>
        <dbReference type="ARBA" id="ARBA00007358"/>
    </source>
</evidence>
<proteinExistence type="inferred from homology"/>
<dbReference type="InterPro" id="IPR039697">
    <property type="entry name" value="Alcohol_dehydrogenase_Fe"/>
</dbReference>
<keyword evidence="3" id="KW-0560">Oxidoreductase</keyword>
<comment type="cofactor">
    <cofactor evidence="1">
        <name>Fe cation</name>
        <dbReference type="ChEBI" id="CHEBI:24875"/>
    </cofactor>
</comment>
<comment type="catalytic activity">
    <reaction evidence="4">
        <text>a primary alcohol + NAD(+) = an aldehyde + NADH + H(+)</text>
        <dbReference type="Rhea" id="RHEA:10736"/>
        <dbReference type="ChEBI" id="CHEBI:15378"/>
        <dbReference type="ChEBI" id="CHEBI:15734"/>
        <dbReference type="ChEBI" id="CHEBI:17478"/>
        <dbReference type="ChEBI" id="CHEBI:57540"/>
        <dbReference type="ChEBI" id="CHEBI:57945"/>
        <dbReference type="EC" id="1.1.1.1"/>
    </reaction>
</comment>
<comment type="caution">
    <text evidence="7">The sequence shown here is derived from an EMBL/GenBank/DDBJ whole genome shotgun (WGS) entry which is preliminary data.</text>
</comment>
<dbReference type="GO" id="GO:0046872">
    <property type="term" value="F:metal ion binding"/>
    <property type="evidence" value="ECO:0007669"/>
    <property type="project" value="InterPro"/>
</dbReference>
<feature type="domain" description="Alcohol dehydrogenase iron-type/glycerol dehydrogenase GldA" evidence="5">
    <location>
        <begin position="10"/>
        <end position="177"/>
    </location>
</feature>
<dbReference type="Pfam" id="PF00465">
    <property type="entry name" value="Fe-ADH"/>
    <property type="match status" value="1"/>
</dbReference>
<keyword evidence="8" id="KW-1185">Reference proteome</keyword>
<dbReference type="AlphaFoldDB" id="A0A411YYC7"/>
<dbReference type="Proteomes" id="UP000284547">
    <property type="component" value="Unassembled WGS sequence"/>
</dbReference>
<dbReference type="GO" id="GO:0004022">
    <property type="term" value="F:alcohol dehydrogenase (NAD+) activity"/>
    <property type="evidence" value="ECO:0007669"/>
    <property type="project" value="UniProtKB-EC"/>
</dbReference>
<name>A0A411YYC7_9RHOB</name>
<evidence type="ECO:0000313" key="7">
    <source>
        <dbReference type="EMBL" id="RGP35881.1"/>
    </source>
</evidence>
<dbReference type="PANTHER" id="PTHR11496">
    <property type="entry name" value="ALCOHOL DEHYDROGENASE"/>
    <property type="match status" value="1"/>
</dbReference>
<dbReference type="CDD" id="cd08191">
    <property type="entry name" value="Fe-ADH-like"/>
    <property type="match status" value="1"/>
</dbReference>
<feature type="domain" description="Fe-containing alcohol dehydrogenase-like C-terminal" evidence="6">
    <location>
        <begin position="188"/>
        <end position="391"/>
    </location>
</feature>
<evidence type="ECO:0000313" key="8">
    <source>
        <dbReference type="Proteomes" id="UP000284547"/>
    </source>
</evidence>
<dbReference type="Gene3D" id="1.20.1090.10">
    <property type="entry name" value="Dehydroquinate synthase-like - alpha domain"/>
    <property type="match status" value="1"/>
</dbReference>
<evidence type="ECO:0000259" key="6">
    <source>
        <dbReference type="Pfam" id="PF25137"/>
    </source>
</evidence>
<evidence type="ECO:0000259" key="5">
    <source>
        <dbReference type="Pfam" id="PF00465"/>
    </source>
</evidence>
<protein>
    <submittedName>
        <fullName evidence="7">Iron-containing alcohol dehydrogenase</fullName>
    </submittedName>
</protein>
<dbReference type="InterPro" id="IPR001670">
    <property type="entry name" value="ADH_Fe/GldA"/>
</dbReference>
<organism evidence="7 8">
    <name type="scientific">Pseudotabrizicola alkalilacus</name>
    <dbReference type="NCBI Taxonomy" id="2305252"/>
    <lineage>
        <taxon>Bacteria</taxon>
        <taxon>Pseudomonadati</taxon>
        <taxon>Pseudomonadota</taxon>
        <taxon>Alphaproteobacteria</taxon>
        <taxon>Rhodobacterales</taxon>
        <taxon>Paracoccaceae</taxon>
        <taxon>Pseudotabrizicola</taxon>
    </lineage>
</organism>